<feature type="region of interest" description="Disordered" evidence="1">
    <location>
        <begin position="54"/>
        <end position="103"/>
    </location>
</feature>
<name>A0ABS5RRR5_9HYPH</name>
<organism evidence="3 4">
    <name type="scientific">Tianweitania aestuarii</name>
    <dbReference type="NCBI Taxonomy" id="2814886"/>
    <lineage>
        <taxon>Bacteria</taxon>
        <taxon>Pseudomonadati</taxon>
        <taxon>Pseudomonadota</taxon>
        <taxon>Alphaproteobacteria</taxon>
        <taxon>Hyphomicrobiales</taxon>
        <taxon>Phyllobacteriaceae</taxon>
        <taxon>Tianweitania</taxon>
    </lineage>
</organism>
<keyword evidence="4" id="KW-1185">Reference proteome</keyword>
<evidence type="ECO:0000256" key="2">
    <source>
        <dbReference type="SAM" id="SignalP"/>
    </source>
</evidence>
<comment type="caution">
    <text evidence="3">The sequence shown here is derived from an EMBL/GenBank/DDBJ whole genome shotgun (WGS) entry which is preliminary data.</text>
</comment>
<feature type="compositionally biased region" description="Basic and acidic residues" evidence="1">
    <location>
        <begin position="54"/>
        <end position="70"/>
    </location>
</feature>
<evidence type="ECO:0000313" key="4">
    <source>
        <dbReference type="Proteomes" id="UP001297272"/>
    </source>
</evidence>
<accession>A0ABS5RRR5</accession>
<feature type="chain" id="PRO_5046858588" description="DUF4148 domain-containing protein" evidence="2">
    <location>
        <begin position="22"/>
        <end position="103"/>
    </location>
</feature>
<feature type="compositionally biased region" description="Basic residues" evidence="1">
    <location>
        <begin position="91"/>
        <end position="103"/>
    </location>
</feature>
<proteinExistence type="predicted"/>
<keyword evidence="2" id="KW-0732">Signal</keyword>
<gene>
    <name evidence="3" type="ORF">JYU29_03495</name>
</gene>
<feature type="compositionally biased region" description="Basic and acidic residues" evidence="1">
    <location>
        <begin position="77"/>
        <end position="86"/>
    </location>
</feature>
<dbReference type="RefSeq" id="WP_213983357.1">
    <property type="nucleotide sequence ID" value="NZ_JAFMNX010000001.1"/>
</dbReference>
<evidence type="ECO:0008006" key="5">
    <source>
        <dbReference type="Google" id="ProtNLM"/>
    </source>
</evidence>
<evidence type="ECO:0000313" key="3">
    <source>
        <dbReference type="EMBL" id="MBS9719748.1"/>
    </source>
</evidence>
<reference evidence="3 4" key="1">
    <citation type="submission" date="2021-03" db="EMBL/GenBank/DDBJ databases">
        <title>Tianweitania aestuarii sp. nov., isolated from a tidal flat.</title>
        <authorList>
            <person name="Park S."/>
            <person name="Yoon J.-H."/>
        </authorList>
    </citation>
    <scope>NUCLEOTIDE SEQUENCE [LARGE SCALE GENOMIC DNA]</scope>
    <source>
        <strain evidence="3 4">BSSL-BM11</strain>
    </source>
</reference>
<evidence type="ECO:0000256" key="1">
    <source>
        <dbReference type="SAM" id="MobiDB-lite"/>
    </source>
</evidence>
<dbReference type="EMBL" id="JAFMNX010000001">
    <property type="protein sequence ID" value="MBS9719748.1"/>
    <property type="molecule type" value="Genomic_DNA"/>
</dbReference>
<sequence>MKKIVLSAVAVLIASTMPGLAQTHHTQSREYRQGHRIERGIARGELTPRELRQIQRQQRRIDRSQHRAARDGYITPAERRRLERQQNRASRNIHRKTHNNRTM</sequence>
<dbReference type="Proteomes" id="UP001297272">
    <property type="component" value="Unassembled WGS sequence"/>
</dbReference>
<feature type="signal peptide" evidence="2">
    <location>
        <begin position="1"/>
        <end position="21"/>
    </location>
</feature>
<protein>
    <recommendedName>
        <fullName evidence="5">DUF4148 domain-containing protein</fullName>
    </recommendedName>
</protein>